<dbReference type="AlphaFoldDB" id="A0A9W6PMG5"/>
<organism evidence="4 5">
    <name type="scientific">Kitasatospora phosalacinea</name>
    <dbReference type="NCBI Taxonomy" id="2065"/>
    <lineage>
        <taxon>Bacteria</taxon>
        <taxon>Bacillati</taxon>
        <taxon>Actinomycetota</taxon>
        <taxon>Actinomycetes</taxon>
        <taxon>Kitasatosporales</taxon>
        <taxon>Streptomycetaceae</taxon>
        <taxon>Kitasatospora</taxon>
    </lineage>
</organism>
<evidence type="ECO:0000256" key="2">
    <source>
        <dbReference type="SAM" id="Phobius"/>
    </source>
</evidence>
<evidence type="ECO:0000313" key="5">
    <source>
        <dbReference type="Proteomes" id="UP001165143"/>
    </source>
</evidence>
<feature type="transmembrane region" description="Helical" evidence="2">
    <location>
        <begin position="136"/>
        <end position="158"/>
    </location>
</feature>
<proteinExistence type="predicted"/>
<evidence type="ECO:0000313" key="4">
    <source>
        <dbReference type="EMBL" id="GLW57741.1"/>
    </source>
</evidence>
<feature type="region of interest" description="Disordered" evidence="1">
    <location>
        <begin position="39"/>
        <end position="100"/>
    </location>
</feature>
<keyword evidence="2" id="KW-0812">Transmembrane</keyword>
<sequence length="166" mass="15524">MSRTTSVRRAARLALVPAVVAGVLALPGAVAFADTAEPTASPAAASPTPTAAASPTPTAAASPTPTASASAVPAPTADPTLPSGLPEGSMNGTGPRTSGQVVVPVNGSMQYAVGGSGPLPRGGAQTGEGAVDRGSAAGLVVGGGLAAAGAAGVGLLVVRRRADARA</sequence>
<feature type="chain" id="PRO_5040728040" description="Tat pathway signal sequence domain protein" evidence="3">
    <location>
        <begin position="34"/>
        <end position="166"/>
    </location>
</feature>
<accession>A0A9W6PMG5</accession>
<evidence type="ECO:0000256" key="1">
    <source>
        <dbReference type="SAM" id="MobiDB-lite"/>
    </source>
</evidence>
<keyword evidence="2" id="KW-0472">Membrane</keyword>
<evidence type="ECO:0008006" key="6">
    <source>
        <dbReference type="Google" id="ProtNLM"/>
    </source>
</evidence>
<protein>
    <recommendedName>
        <fullName evidence="6">Tat pathway signal sequence domain protein</fullName>
    </recommendedName>
</protein>
<dbReference type="Proteomes" id="UP001165143">
    <property type="component" value="Unassembled WGS sequence"/>
</dbReference>
<feature type="compositionally biased region" description="Polar residues" evidence="1">
    <location>
        <begin position="90"/>
        <end position="100"/>
    </location>
</feature>
<comment type="caution">
    <text evidence="4">The sequence shown here is derived from an EMBL/GenBank/DDBJ whole genome shotgun (WGS) entry which is preliminary data.</text>
</comment>
<name>A0A9W6PMG5_9ACTN</name>
<gene>
    <name evidence="4" type="ORF">Kpho01_57520</name>
</gene>
<evidence type="ECO:0000256" key="3">
    <source>
        <dbReference type="SAM" id="SignalP"/>
    </source>
</evidence>
<feature type="signal peptide" evidence="3">
    <location>
        <begin position="1"/>
        <end position="33"/>
    </location>
</feature>
<dbReference type="RefSeq" id="WP_033255902.1">
    <property type="nucleotide sequence ID" value="NZ_BSRX01000042.1"/>
</dbReference>
<keyword evidence="3" id="KW-0732">Signal</keyword>
<keyword evidence="2" id="KW-1133">Transmembrane helix</keyword>
<feature type="compositionally biased region" description="Low complexity" evidence="1">
    <location>
        <begin position="39"/>
        <end position="80"/>
    </location>
</feature>
<reference evidence="4" key="1">
    <citation type="submission" date="2023-02" db="EMBL/GenBank/DDBJ databases">
        <title>Kitasatospora phosalacinea NBRC 14362.</title>
        <authorList>
            <person name="Ichikawa N."/>
            <person name="Sato H."/>
            <person name="Tonouchi N."/>
        </authorList>
    </citation>
    <scope>NUCLEOTIDE SEQUENCE</scope>
    <source>
        <strain evidence="4">NBRC 14362</strain>
    </source>
</reference>
<dbReference type="EMBL" id="BSRX01000042">
    <property type="protein sequence ID" value="GLW57741.1"/>
    <property type="molecule type" value="Genomic_DNA"/>
</dbReference>